<dbReference type="Proteomes" id="UP000316628">
    <property type="component" value="Unassembled WGS sequence"/>
</dbReference>
<dbReference type="RefSeq" id="WP_141983321.1">
    <property type="nucleotide sequence ID" value="NZ_VFPP01000001.1"/>
</dbReference>
<organism evidence="1 2">
    <name type="scientific">Saccharothrix saharensis</name>
    <dbReference type="NCBI Taxonomy" id="571190"/>
    <lineage>
        <taxon>Bacteria</taxon>
        <taxon>Bacillati</taxon>
        <taxon>Actinomycetota</taxon>
        <taxon>Actinomycetes</taxon>
        <taxon>Pseudonocardiales</taxon>
        <taxon>Pseudonocardiaceae</taxon>
        <taxon>Saccharothrix</taxon>
    </lineage>
</organism>
<accession>A0A543JR11</accession>
<evidence type="ECO:0000313" key="1">
    <source>
        <dbReference type="EMBL" id="TQM85258.1"/>
    </source>
</evidence>
<keyword evidence="2" id="KW-1185">Reference proteome</keyword>
<sequence length="518" mass="57031">MSQFGQRRRATARYGDVRALDGVARTPLLPDTLYRFVDVGDGGGPRVMGTAEREALGDPMATTFFRRGRFPLTAGEVMAGLDQVGAVPAVRSYLISEAGQLGDAPGLVKDFRFAVVRGRGSDADLMISTSATDHTADAFLQVAAWDDGAGRFNFYMRIDRAWVWSGDSYTALRPESRGRACFDSHVNGSVVMKELKQPWLHWHSMSAAIHLAPDDPVRTSPLFAFLTNAEVLEPTIRAAVDRWTTARLAAATASGTIEHPDWLLRQLFTTTTVNLASSTTEYTSLDDRPTFTPPLGFWLHNDALLDVLGIPAGFEVPTMSAPAYLDRVRHYDHRLTEGDFSQPGDTYFAFVVPEPAFEDLHVVDRMIQAGILGARFVACVLMVDFPNPVFSRRRARLLAHCPTTPMAVGTGLDERLAEAIVAAADDDACPEAEFAANWAVPDWPDRFAERIDDYVRAVTARLGTPQGVDDYVRLAESRRREFRWSKLAEFTLTVPRTTIPDTAPLLGMAPDGSVHPKT</sequence>
<name>A0A543JR11_9PSEU</name>
<dbReference type="OrthoDB" id="3653866at2"/>
<comment type="caution">
    <text evidence="1">The sequence shown here is derived from an EMBL/GenBank/DDBJ whole genome shotgun (WGS) entry which is preliminary data.</text>
</comment>
<protein>
    <submittedName>
        <fullName evidence="1">Uncharacterized protein</fullName>
    </submittedName>
</protein>
<evidence type="ECO:0000313" key="2">
    <source>
        <dbReference type="Proteomes" id="UP000316628"/>
    </source>
</evidence>
<dbReference type="EMBL" id="VFPP01000001">
    <property type="protein sequence ID" value="TQM85258.1"/>
    <property type="molecule type" value="Genomic_DNA"/>
</dbReference>
<gene>
    <name evidence="1" type="ORF">FHX81_7737</name>
</gene>
<dbReference type="AlphaFoldDB" id="A0A543JR11"/>
<reference evidence="1 2" key="1">
    <citation type="submission" date="2019-06" db="EMBL/GenBank/DDBJ databases">
        <title>Sequencing the genomes of 1000 actinobacteria strains.</title>
        <authorList>
            <person name="Klenk H.-P."/>
        </authorList>
    </citation>
    <scope>NUCLEOTIDE SEQUENCE [LARGE SCALE GENOMIC DNA]</scope>
    <source>
        <strain evidence="1 2">DSM 45456</strain>
    </source>
</reference>
<proteinExistence type="predicted"/>